<evidence type="ECO:0000256" key="1">
    <source>
        <dbReference type="SAM" id="SignalP"/>
    </source>
</evidence>
<accession>A0A9P0CVP4</accession>
<name>A0A9P0CVP4_9CUCU</name>
<dbReference type="InterPro" id="IPR006170">
    <property type="entry name" value="PBP/GOBP"/>
</dbReference>
<dbReference type="EMBL" id="OV651816">
    <property type="protein sequence ID" value="CAH1110277.1"/>
    <property type="molecule type" value="Genomic_DNA"/>
</dbReference>
<keyword evidence="3" id="KW-1185">Reference proteome</keyword>
<feature type="signal peptide" evidence="1">
    <location>
        <begin position="1"/>
        <end position="27"/>
    </location>
</feature>
<protein>
    <submittedName>
        <fullName evidence="2">Uncharacterized protein</fullName>
    </submittedName>
</protein>
<proteinExistence type="predicted"/>
<sequence length="150" mass="16681">MRKLSNNFQINMNSLTVLLFCAGVIAAINGAVLNPAAQYQKFSNECKSSTNTDEKEIEKIFNGDPIEANVVGDHVLCIFNKFNIENDNGDIDQEKFRKALAVFTPEHDKHDLVLKNCLVKKGATPQEVAVELVKCTRNYVTLLRPNANAV</sequence>
<evidence type="ECO:0000313" key="2">
    <source>
        <dbReference type="EMBL" id="CAH1110277.1"/>
    </source>
</evidence>
<organism evidence="2 3">
    <name type="scientific">Psylliodes chrysocephalus</name>
    <dbReference type="NCBI Taxonomy" id="3402493"/>
    <lineage>
        <taxon>Eukaryota</taxon>
        <taxon>Metazoa</taxon>
        <taxon>Ecdysozoa</taxon>
        <taxon>Arthropoda</taxon>
        <taxon>Hexapoda</taxon>
        <taxon>Insecta</taxon>
        <taxon>Pterygota</taxon>
        <taxon>Neoptera</taxon>
        <taxon>Endopterygota</taxon>
        <taxon>Coleoptera</taxon>
        <taxon>Polyphaga</taxon>
        <taxon>Cucujiformia</taxon>
        <taxon>Chrysomeloidea</taxon>
        <taxon>Chrysomelidae</taxon>
        <taxon>Galerucinae</taxon>
        <taxon>Alticini</taxon>
        <taxon>Psylliodes</taxon>
    </lineage>
</organism>
<dbReference type="AlphaFoldDB" id="A0A9P0CVP4"/>
<dbReference type="Pfam" id="PF01395">
    <property type="entry name" value="PBP_GOBP"/>
    <property type="match status" value="1"/>
</dbReference>
<dbReference type="SUPFAM" id="SSF47565">
    <property type="entry name" value="Insect pheromone/odorant-binding proteins"/>
    <property type="match status" value="1"/>
</dbReference>
<reference evidence="2" key="1">
    <citation type="submission" date="2022-01" db="EMBL/GenBank/DDBJ databases">
        <authorList>
            <person name="King R."/>
        </authorList>
    </citation>
    <scope>NUCLEOTIDE SEQUENCE</scope>
</reference>
<gene>
    <name evidence="2" type="ORF">PSYICH_LOCUS10657</name>
</gene>
<dbReference type="OrthoDB" id="6783999at2759"/>
<dbReference type="InterPro" id="IPR036728">
    <property type="entry name" value="PBP_GOBP_sf"/>
</dbReference>
<evidence type="ECO:0000313" key="3">
    <source>
        <dbReference type="Proteomes" id="UP001153636"/>
    </source>
</evidence>
<dbReference type="Gene3D" id="1.10.238.20">
    <property type="entry name" value="Pheromone/general odorant binding protein domain"/>
    <property type="match status" value="1"/>
</dbReference>
<dbReference type="CDD" id="cd23992">
    <property type="entry name" value="PBP_GOBP"/>
    <property type="match status" value="1"/>
</dbReference>
<feature type="chain" id="PRO_5040229793" evidence="1">
    <location>
        <begin position="28"/>
        <end position="150"/>
    </location>
</feature>
<dbReference type="GO" id="GO:0005549">
    <property type="term" value="F:odorant binding"/>
    <property type="evidence" value="ECO:0007669"/>
    <property type="project" value="InterPro"/>
</dbReference>
<dbReference type="Proteomes" id="UP001153636">
    <property type="component" value="Chromosome 4"/>
</dbReference>
<keyword evidence="1" id="KW-0732">Signal</keyword>